<dbReference type="InterPro" id="IPR057342">
    <property type="entry name" value="DEXDc_RapA"/>
</dbReference>
<dbReference type="InterPro" id="IPR027417">
    <property type="entry name" value="P-loop_NTPase"/>
</dbReference>
<reference evidence="7 8" key="1">
    <citation type="submission" date="2018-06" db="EMBL/GenBank/DDBJ databases">
        <authorList>
            <consortium name="Pathogen Informatics"/>
            <person name="Doyle S."/>
        </authorList>
    </citation>
    <scope>NUCLEOTIDE SEQUENCE [LARGE SCALE GENOMIC DNA]</scope>
    <source>
        <strain evidence="7 8">NCTC10994</strain>
    </source>
</reference>
<evidence type="ECO:0000256" key="1">
    <source>
        <dbReference type="ARBA" id="ARBA00022741"/>
    </source>
</evidence>
<dbReference type="NCBIfam" id="NF038317">
    <property type="entry name" value="DISARM_DrmD"/>
    <property type="match status" value="1"/>
</dbReference>
<dbReference type="SMART" id="SM00487">
    <property type="entry name" value="DEXDc"/>
    <property type="match status" value="1"/>
</dbReference>
<dbReference type="AlphaFoldDB" id="A0A2X4X0C0"/>
<dbReference type="PANTHER" id="PTHR45766">
    <property type="entry name" value="DNA ANNEALING HELICASE AND ENDONUCLEASE ZRANB3 FAMILY MEMBER"/>
    <property type="match status" value="1"/>
</dbReference>
<dbReference type="GO" id="GO:0004386">
    <property type="term" value="F:helicase activity"/>
    <property type="evidence" value="ECO:0007669"/>
    <property type="project" value="UniProtKB-KW"/>
</dbReference>
<dbReference type="GO" id="GO:0005524">
    <property type="term" value="F:ATP binding"/>
    <property type="evidence" value="ECO:0007669"/>
    <property type="project" value="UniProtKB-KW"/>
</dbReference>
<dbReference type="PROSITE" id="PS51194">
    <property type="entry name" value="HELICASE_CTER"/>
    <property type="match status" value="1"/>
</dbReference>
<evidence type="ECO:0000256" key="2">
    <source>
        <dbReference type="ARBA" id="ARBA00022801"/>
    </source>
</evidence>
<dbReference type="KEGG" id="rcr:NCTC10994_01302"/>
<keyword evidence="2 7" id="KW-0378">Hydrolase</keyword>
<sequence>MLGQLARVRGRHWVVTDVAPTALPFDIKSSAVGEGQTLVTLSSVEDDGLGEELRVLWELEAGRRILDAATLPDLSRGQFDDPATLGAFLDALRWGAVTNAETTVLQAPFRAGIAIEDYQLEPVTRALTMPRVNLLVADDVGLGKTIEAGLVIQELLLRQRARRVMIVCPAPLTIKWQEEMATRFGLDFQIVDTAEVRRVRRERGLHANPFRVYPHTIVSLPWLRGARCQRLLAEVLDDGGLTQPRAIDLLVVDEAHHCAPPGRGKYAVDSQQTRAIARLSAHSEHRLFLTATPHNGYAESWSALLAMLDPQRFARGVSPDPAALKQVLIRRLKSELTNTDGTPRYPERVVEEITVDYPEHEREVHALLRDYTIARRKRLARESFRGAGQAADLVTLLLKKRLFSSPAAFTRTMALHQRSVRGAGQPLDMDIVWLGERQIELVYGDWSADEALDEAEDAATEAATIVAGHPGAVEQDLLDKLETWVHEHGMDSDAKARALIDYLHEVCRTDGQWNDERVVIFTEYRDTQRWLKDLLEKYDLGEGGRLELLYGGMDEEQRERIKGDFQKPPHMHPVRIILATDTASEGIDLQDHCYRLVNYDIPFNPNRLEQRAGRIDRYGQTHRPQILHFVGAHWKSAPPESAEADLDFLTRVAVKVATMREDLGSVNPVLAAAVERRMLGRPDRAFRVETVQPKSATRDALKVERNLRAEADRLRAALAESVQELHSTPGDVERVVRMGLELGRQSSLQPVTDAQTGQTVWRVPPLTGSWARTTADLVDRDYGARPISFDASLAAKRDDVVLAHLNHPLVAMATRLLRAEVWGAGHLQRAASLVVDDPNLTDPVLAAYSRLVLVGADGKRLHEELFPAGGWVRGAAFSRLGVTALTALLDTALGPASSPRESGRADKEELVRSWPKLSSNLEAAITARAKERETSLEKSLAKRQADEETRTAALISGFEKSLREALAGQDQAQQLSFADLEPDERDQLTADRSAWRQRLDSLPGEREAAMAAIARRYTSVQVLWFPAAVVHLVPARRIR</sequence>
<evidence type="ECO:0000313" key="8">
    <source>
        <dbReference type="Proteomes" id="UP000249091"/>
    </source>
</evidence>
<dbReference type="InterPro" id="IPR049730">
    <property type="entry name" value="SNF2/RAD54-like_C"/>
</dbReference>
<dbReference type="CDD" id="cd18793">
    <property type="entry name" value="SF2_C_SNF"/>
    <property type="match status" value="1"/>
</dbReference>
<dbReference type="Gene3D" id="3.40.50.300">
    <property type="entry name" value="P-loop containing nucleotide triphosphate hydrolases"/>
    <property type="match status" value="1"/>
</dbReference>
<dbReference type="Proteomes" id="UP000249091">
    <property type="component" value="Chromosome 1"/>
</dbReference>
<dbReference type="InterPro" id="IPR000330">
    <property type="entry name" value="SNF2_N"/>
</dbReference>
<organism evidence="7 8">
    <name type="scientific">Rhodococcus coprophilus</name>
    <dbReference type="NCBI Taxonomy" id="38310"/>
    <lineage>
        <taxon>Bacteria</taxon>
        <taxon>Bacillati</taxon>
        <taxon>Actinomycetota</taxon>
        <taxon>Actinomycetes</taxon>
        <taxon>Mycobacteriales</taxon>
        <taxon>Nocardiaceae</taxon>
        <taxon>Rhodococcus</taxon>
    </lineage>
</organism>
<dbReference type="STRING" id="1219011.GCA_001895045_02094"/>
<dbReference type="SUPFAM" id="SSF52540">
    <property type="entry name" value="P-loop containing nucleoside triphosphate hydrolases"/>
    <property type="match status" value="2"/>
</dbReference>
<dbReference type="Pfam" id="PF00176">
    <property type="entry name" value="SNF2-rel_dom"/>
    <property type="match status" value="1"/>
</dbReference>
<dbReference type="Pfam" id="PF00271">
    <property type="entry name" value="Helicase_C"/>
    <property type="match status" value="1"/>
</dbReference>
<dbReference type="EMBL" id="LS483468">
    <property type="protein sequence ID" value="SQI29894.1"/>
    <property type="molecule type" value="Genomic_DNA"/>
</dbReference>
<protein>
    <submittedName>
        <fullName evidence="7">Helicase and type iii restriction enzyme</fullName>
        <ecNumber evidence="7">3.6.4.-</ecNumber>
    </submittedName>
</protein>
<evidence type="ECO:0000256" key="4">
    <source>
        <dbReference type="ARBA" id="ARBA00022840"/>
    </source>
</evidence>
<feature type="domain" description="Helicase C-terminal" evidence="6">
    <location>
        <begin position="499"/>
        <end position="674"/>
    </location>
</feature>
<name>A0A2X4X0C0_9NOCA</name>
<evidence type="ECO:0000313" key="7">
    <source>
        <dbReference type="EMBL" id="SQI29894.1"/>
    </source>
</evidence>
<dbReference type="Gene3D" id="3.40.50.10810">
    <property type="entry name" value="Tandem AAA-ATPase domain"/>
    <property type="match status" value="1"/>
</dbReference>
<gene>
    <name evidence="7" type="primary">rapA</name>
    <name evidence="7" type="ORF">NCTC10994_01302</name>
</gene>
<evidence type="ECO:0000259" key="6">
    <source>
        <dbReference type="PROSITE" id="PS51194"/>
    </source>
</evidence>
<dbReference type="InterPro" id="IPR001650">
    <property type="entry name" value="Helicase_C-like"/>
</dbReference>
<evidence type="ECO:0000259" key="5">
    <source>
        <dbReference type="PROSITE" id="PS51192"/>
    </source>
</evidence>
<dbReference type="InterPro" id="IPR014001">
    <property type="entry name" value="Helicase_ATP-bd"/>
</dbReference>
<feature type="domain" description="Helicase ATP-binding" evidence="5">
    <location>
        <begin position="125"/>
        <end position="311"/>
    </location>
</feature>
<dbReference type="EC" id="3.6.4.-" evidence="7"/>
<dbReference type="SMART" id="SM00490">
    <property type="entry name" value="HELICc"/>
    <property type="match status" value="1"/>
</dbReference>
<accession>A0A2X4X0C0</accession>
<dbReference type="GO" id="GO:0016787">
    <property type="term" value="F:hydrolase activity"/>
    <property type="evidence" value="ECO:0007669"/>
    <property type="project" value="UniProtKB-KW"/>
</dbReference>
<keyword evidence="4" id="KW-0067">ATP-binding</keyword>
<keyword evidence="1" id="KW-0547">Nucleotide-binding</keyword>
<proteinExistence type="predicted"/>
<dbReference type="CDD" id="cd18011">
    <property type="entry name" value="DEXDc_RapA"/>
    <property type="match status" value="1"/>
</dbReference>
<dbReference type="PANTHER" id="PTHR45766:SF6">
    <property type="entry name" value="SWI_SNF-RELATED MATRIX-ASSOCIATED ACTIN-DEPENDENT REGULATOR OF CHROMATIN SUBFAMILY A-LIKE PROTEIN 1"/>
    <property type="match status" value="1"/>
</dbReference>
<keyword evidence="3 7" id="KW-0347">Helicase</keyword>
<dbReference type="PROSITE" id="PS51192">
    <property type="entry name" value="HELICASE_ATP_BIND_1"/>
    <property type="match status" value="1"/>
</dbReference>
<keyword evidence="8" id="KW-1185">Reference proteome</keyword>
<evidence type="ECO:0000256" key="3">
    <source>
        <dbReference type="ARBA" id="ARBA00022806"/>
    </source>
</evidence>
<dbReference type="InterPro" id="IPR038718">
    <property type="entry name" value="SNF2-like_sf"/>
</dbReference>